<sequence>MLDINVVYTYSFNVHYHLVFDRDYISIILKKKSMVENEVTAYIDPLGNFGFKRIFSSEPNKALLIAFLNKSSRAKNISSTWSVTKLNILGNIRTIYHRKEATNTD</sequence>
<evidence type="ECO:0000313" key="1">
    <source>
        <dbReference type="EMBL" id="KEQ28878.1"/>
    </source>
</evidence>
<organism evidence="1 2">
    <name type="scientific">Pedobacter antarcticus 4BY</name>
    <dbReference type="NCBI Taxonomy" id="1358423"/>
    <lineage>
        <taxon>Bacteria</taxon>
        <taxon>Pseudomonadati</taxon>
        <taxon>Bacteroidota</taxon>
        <taxon>Sphingobacteriia</taxon>
        <taxon>Sphingobacteriales</taxon>
        <taxon>Sphingobacteriaceae</taxon>
        <taxon>Pedobacter</taxon>
    </lineage>
</organism>
<keyword evidence="2" id="KW-1185">Reference proteome</keyword>
<dbReference type="EMBL" id="JNFF01000096">
    <property type="protein sequence ID" value="KEQ28878.1"/>
    <property type="molecule type" value="Genomic_DNA"/>
</dbReference>
<gene>
    <name evidence="1" type="ORF">N180_20265</name>
</gene>
<dbReference type="AlphaFoldDB" id="A0A081PDV5"/>
<proteinExistence type="predicted"/>
<dbReference type="Proteomes" id="UP000028007">
    <property type="component" value="Unassembled WGS sequence"/>
</dbReference>
<reference evidence="1 2" key="1">
    <citation type="journal article" date="1992" name="Int. J. Syst. Bacteriol.">
        <title>Sphingobacterium antarcticus sp. nov. a Psychrotrophic Bacterium from the Soils of Schirmacher Oasis, Antarctica.</title>
        <authorList>
            <person name="Shivaji S."/>
            <person name="Ray M.K."/>
            <person name="Rao N.S."/>
            <person name="Saiserr L."/>
            <person name="Jagannadham M.V."/>
            <person name="Kumar G.S."/>
            <person name="Reddy G."/>
            <person name="Bhargava P.M."/>
        </authorList>
    </citation>
    <scope>NUCLEOTIDE SEQUENCE [LARGE SCALE GENOMIC DNA]</scope>
    <source>
        <strain evidence="1 2">4BY</strain>
    </source>
</reference>
<accession>A0A081PDV5</accession>
<evidence type="ECO:0000313" key="2">
    <source>
        <dbReference type="Proteomes" id="UP000028007"/>
    </source>
</evidence>
<protein>
    <submittedName>
        <fullName evidence="1">Uncharacterized protein</fullName>
    </submittedName>
</protein>
<comment type="caution">
    <text evidence="1">The sequence shown here is derived from an EMBL/GenBank/DDBJ whole genome shotgun (WGS) entry which is preliminary data.</text>
</comment>
<name>A0A081PDV5_9SPHI</name>